<dbReference type="Proteomes" id="UP000814033">
    <property type="component" value="Unassembled WGS sequence"/>
</dbReference>
<evidence type="ECO:0000313" key="2">
    <source>
        <dbReference type="Proteomes" id="UP000814033"/>
    </source>
</evidence>
<sequence length="114" mass="13152">MSAIYFTDLAQMLSAFPGTLSQLSLEDVHRFLRFARRLKTEIQLTMTPAANLNDPPMFLHQYLHDFLRDTMGFDDRMTVECWSALKDLAWLDGDSKLSVEEAAVFQEYGRKGTR</sequence>
<keyword evidence="2" id="KW-1185">Reference proteome</keyword>
<reference evidence="1" key="2">
    <citation type="journal article" date="2022" name="New Phytol.">
        <title>Evolutionary transition to the ectomycorrhizal habit in the genomes of a hyperdiverse lineage of mushroom-forming fungi.</title>
        <authorList>
            <person name="Looney B."/>
            <person name="Miyauchi S."/>
            <person name="Morin E."/>
            <person name="Drula E."/>
            <person name="Courty P.E."/>
            <person name="Kohler A."/>
            <person name="Kuo A."/>
            <person name="LaButti K."/>
            <person name="Pangilinan J."/>
            <person name="Lipzen A."/>
            <person name="Riley R."/>
            <person name="Andreopoulos W."/>
            <person name="He G."/>
            <person name="Johnson J."/>
            <person name="Nolan M."/>
            <person name="Tritt A."/>
            <person name="Barry K.W."/>
            <person name="Grigoriev I.V."/>
            <person name="Nagy L.G."/>
            <person name="Hibbett D."/>
            <person name="Henrissat B."/>
            <person name="Matheny P.B."/>
            <person name="Labbe J."/>
            <person name="Martin F.M."/>
        </authorList>
    </citation>
    <scope>NUCLEOTIDE SEQUENCE</scope>
    <source>
        <strain evidence="1">FP105234-sp</strain>
    </source>
</reference>
<gene>
    <name evidence="1" type="ORF">FA95DRAFT_1608717</name>
</gene>
<dbReference type="EMBL" id="MU275990">
    <property type="protein sequence ID" value="KAI0044210.1"/>
    <property type="molecule type" value="Genomic_DNA"/>
</dbReference>
<protein>
    <submittedName>
        <fullName evidence="1">Uncharacterized protein</fullName>
    </submittedName>
</protein>
<comment type="caution">
    <text evidence="1">The sequence shown here is derived from an EMBL/GenBank/DDBJ whole genome shotgun (WGS) entry which is preliminary data.</text>
</comment>
<reference evidence="1" key="1">
    <citation type="submission" date="2021-02" db="EMBL/GenBank/DDBJ databases">
        <authorList>
            <consortium name="DOE Joint Genome Institute"/>
            <person name="Ahrendt S."/>
            <person name="Looney B.P."/>
            <person name="Miyauchi S."/>
            <person name="Morin E."/>
            <person name="Drula E."/>
            <person name="Courty P.E."/>
            <person name="Chicoki N."/>
            <person name="Fauchery L."/>
            <person name="Kohler A."/>
            <person name="Kuo A."/>
            <person name="Labutti K."/>
            <person name="Pangilinan J."/>
            <person name="Lipzen A."/>
            <person name="Riley R."/>
            <person name="Andreopoulos W."/>
            <person name="He G."/>
            <person name="Johnson J."/>
            <person name="Barry K.W."/>
            <person name="Grigoriev I.V."/>
            <person name="Nagy L."/>
            <person name="Hibbett D."/>
            <person name="Henrissat B."/>
            <person name="Matheny P.B."/>
            <person name="Labbe J."/>
            <person name="Martin F."/>
        </authorList>
    </citation>
    <scope>NUCLEOTIDE SEQUENCE</scope>
    <source>
        <strain evidence="1">FP105234-sp</strain>
    </source>
</reference>
<feature type="non-terminal residue" evidence="1">
    <location>
        <position position="114"/>
    </location>
</feature>
<organism evidence="1 2">
    <name type="scientific">Auriscalpium vulgare</name>
    <dbReference type="NCBI Taxonomy" id="40419"/>
    <lineage>
        <taxon>Eukaryota</taxon>
        <taxon>Fungi</taxon>
        <taxon>Dikarya</taxon>
        <taxon>Basidiomycota</taxon>
        <taxon>Agaricomycotina</taxon>
        <taxon>Agaricomycetes</taxon>
        <taxon>Russulales</taxon>
        <taxon>Auriscalpiaceae</taxon>
        <taxon>Auriscalpium</taxon>
    </lineage>
</organism>
<accession>A0ACB8RJI9</accession>
<proteinExistence type="predicted"/>
<name>A0ACB8RJI9_9AGAM</name>
<evidence type="ECO:0000313" key="1">
    <source>
        <dbReference type="EMBL" id="KAI0044210.1"/>
    </source>
</evidence>